<comment type="caution">
    <text evidence="2">The sequence shown here is derived from an EMBL/GenBank/DDBJ whole genome shotgun (WGS) entry which is preliminary data.</text>
</comment>
<organism evidence="2 3">
    <name type="scientific">Pleurodeles waltl</name>
    <name type="common">Iberian ribbed newt</name>
    <dbReference type="NCBI Taxonomy" id="8319"/>
    <lineage>
        <taxon>Eukaryota</taxon>
        <taxon>Metazoa</taxon>
        <taxon>Chordata</taxon>
        <taxon>Craniata</taxon>
        <taxon>Vertebrata</taxon>
        <taxon>Euteleostomi</taxon>
        <taxon>Amphibia</taxon>
        <taxon>Batrachia</taxon>
        <taxon>Caudata</taxon>
        <taxon>Salamandroidea</taxon>
        <taxon>Salamandridae</taxon>
        <taxon>Pleurodelinae</taxon>
        <taxon>Pleurodeles</taxon>
    </lineage>
</organism>
<reference evidence="2" key="1">
    <citation type="journal article" date="2022" name="bioRxiv">
        <title>Sequencing and chromosome-scale assembly of the giantPleurodeles waltlgenome.</title>
        <authorList>
            <person name="Brown T."/>
            <person name="Elewa A."/>
            <person name="Iarovenko S."/>
            <person name="Subramanian E."/>
            <person name="Araus A.J."/>
            <person name="Petzold A."/>
            <person name="Susuki M."/>
            <person name="Suzuki K.-i.T."/>
            <person name="Hayashi T."/>
            <person name="Toyoda A."/>
            <person name="Oliveira C."/>
            <person name="Osipova E."/>
            <person name="Leigh N.D."/>
            <person name="Simon A."/>
            <person name="Yun M.H."/>
        </authorList>
    </citation>
    <scope>NUCLEOTIDE SEQUENCE</scope>
    <source>
        <strain evidence="2">20211129_DDA</strain>
        <tissue evidence="2">Liver</tissue>
    </source>
</reference>
<dbReference type="AlphaFoldDB" id="A0AAV7R7J9"/>
<proteinExistence type="predicted"/>
<feature type="region of interest" description="Disordered" evidence="1">
    <location>
        <begin position="183"/>
        <end position="207"/>
    </location>
</feature>
<name>A0AAV7R7J9_PLEWA</name>
<dbReference type="Proteomes" id="UP001066276">
    <property type="component" value="Chromosome 5"/>
</dbReference>
<keyword evidence="3" id="KW-1185">Reference proteome</keyword>
<gene>
    <name evidence="2" type="ORF">NDU88_001587</name>
</gene>
<evidence type="ECO:0000313" key="2">
    <source>
        <dbReference type="EMBL" id="KAJ1148761.1"/>
    </source>
</evidence>
<accession>A0AAV7R7J9</accession>
<evidence type="ECO:0000313" key="3">
    <source>
        <dbReference type="Proteomes" id="UP001066276"/>
    </source>
</evidence>
<evidence type="ECO:0000256" key="1">
    <source>
        <dbReference type="SAM" id="MobiDB-lite"/>
    </source>
</evidence>
<dbReference type="EMBL" id="JANPWB010000009">
    <property type="protein sequence ID" value="KAJ1148761.1"/>
    <property type="molecule type" value="Genomic_DNA"/>
</dbReference>
<protein>
    <submittedName>
        <fullName evidence="2">Uncharacterized protein</fullName>
    </submittedName>
</protein>
<sequence>MLSNPQTFLATCVRSREAHTQGCAALTSAFRGVQHCRACSAPHPHNPTSVLQLASRQAAATSTKKRNPDSSALAALICLQKMRHKTDYCQLAWGEWKGIASVGGVERRGVERRGVERRGVERRGVERRGVERRGVERRGVERRGVERRGVERRGVERRGVERRGVERRGVERRGVERRGVERRGVERRGVERHSASSTEKLKERDKP</sequence>
<feature type="region of interest" description="Disordered" evidence="1">
    <location>
        <begin position="110"/>
        <end position="151"/>
    </location>
</feature>